<dbReference type="KEGG" id="mgot:MgSA37_01493"/>
<dbReference type="EMBL" id="AP017313">
    <property type="protein sequence ID" value="BAU53326.1"/>
    <property type="molecule type" value="Genomic_DNA"/>
</dbReference>
<sequence>MPLLSTRKNDKKVKVTFGNGLLFVEKENGKQQAFPLEWFPELQKATDEEREDWTQTDKGLHFNKLNLDVSL</sequence>
<dbReference type="Pfam" id="PF10387">
    <property type="entry name" value="DUF2442"/>
    <property type="match status" value="1"/>
</dbReference>
<dbReference type="OrthoDB" id="9807561at2"/>
<evidence type="ECO:0000313" key="2">
    <source>
        <dbReference type="Proteomes" id="UP000218263"/>
    </source>
</evidence>
<evidence type="ECO:0000313" key="1">
    <source>
        <dbReference type="EMBL" id="BAU53326.1"/>
    </source>
</evidence>
<accession>A0A0X8X0B7</accession>
<organism evidence="1 2">
    <name type="scientific">Mucilaginibacter gotjawali</name>
    <dbReference type="NCBI Taxonomy" id="1550579"/>
    <lineage>
        <taxon>Bacteria</taxon>
        <taxon>Pseudomonadati</taxon>
        <taxon>Bacteroidota</taxon>
        <taxon>Sphingobacteriia</taxon>
        <taxon>Sphingobacteriales</taxon>
        <taxon>Sphingobacteriaceae</taxon>
        <taxon>Mucilaginibacter</taxon>
    </lineage>
</organism>
<gene>
    <name evidence="1" type="ORF">MgSA37_01493</name>
</gene>
<proteinExistence type="predicted"/>
<dbReference type="Gene3D" id="3.30.2020.40">
    <property type="entry name" value="Uncharacterised protein PF10387, DUF2442"/>
    <property type="match status" value="1"/>
</dbReference>
<reference evidence="1 2" key="1">
    <citation type="submission" date="2015-12" db="EMBL/GenBank/DDBJ databases">
        <title>Genome sequence of Mucilaginibacter gotjawali.</title>
        <authorList>
            <person name="Lee J.S."/>
            <person name="Lee K.C."/>
            <person name="Kim K.K."/>
            <person name="Lee B.W."/>
        </authorList>
    </citation>
    <scope>NUCLEOTIDE SEQUENCE [LARGE SCALE GENOMIC DNA]</scope>
    <source>
        <strain evidence="1 2">SA3-7</strain>
    </source>
</reference>
<dbReference type="Proteomes" id="UP000218263">
    <property type="component" value="Chromosome"/>
</dbReference>
<dbReference type="InterPro" id="IPR018841">
    <property type="entry name" value="DUF2442"/>
</dbReference>
<dbReference type="AlphaFoldDB" id="A0A0X8X0B7"/>
<name>A0A0X8X0B7_9SPHI</name>
<keyword evidence="2" id="KW-1185">Reference proteome</keyword>
<dbReference type="RefSeq" id="WP_096350825.1">
    <property type="nucleotide sequence ID" value="NZ_AP017313.1"/>
</dbReference>
<protein>
    <submittedName>
        <fullName evidence="1">Uncharacterized protein</fullName>
    </submittedName>
</protein>